<dbReference type="InterPro" id="IPR011042">
    <property type="entry name" value="6-blade_b-propeller_TolB-like"/>
</dbReference>
<reference evidence="1" key="1">
    <citation type="submission" date="2022-04" db="EMBL/GenBank/DDBJ databases">
        <title>Paenibacillus mangrovi sp. nov., a novel endophytic bacterium isolated from bark of Kandelia candel.</title>
        <authorList>
            <person name="Tuo L."/>
        </authorList>
    </citation>
    <scope>NUCLEOTIDE SEQUENCE</scope>
    <source>
        <strain evidence="1">KQZ6P-2</strain>
    </source>
</reference>
<keyword evidence="2" id="KW-1185">Reference proteome</keyword>
<dbReference type="SUPFAM" id="SSF82171">
    <property type="entry name" value="DPP6 N-terminal domain-like"/>
    <property type="match status" value="1"/>
</dbReference>
<evidence type="ECO:0000313" key="2">
    <source>
        <dbReference type="Proteomes" id="UP001139347"/>
    </source>
</evidence>
<dbReference type="EMBL" id="JALIRP010000006">
    <property type="protein sequence ID" value="MCJ8013174.1"/>
    <property type="molecule type" value="Genomic_DNA"/>
</dbReference>
<dbReference type="AlphaFoldDB" id="A0A9X1WWB3"/>
<gene>
    <name evidence="1" type="ORF">MUG84_15690</name>
</gene>
<organism evidence="1 2">
    <name type="scientific">Paenibacillus mangrovi</name>
    <dbReference type="NCBI Taxonomy" id="2931978"/>
    <lineage>
        <taxon>Bacteria</taxon>
        <taxon>Bacillati</taxon>
        <taxon>Bacillota</taxon>
        <taxon>Bacilli</taxon>
        <taxon>Bacillales</taxon>
        <taxon>Paenibacillaceae</taxon>
        <taxon>Paenibacillus</taxon>
    </lineage>
</organism>
<name>A0A9X1WWB3_9BACL</name>
<accession>A0A9X1WWB3</accession>
<proteinExistence type="predicted"/>
<evidence type="ECO:0008006" key="3">
    <source>
        <dbReference type="Google" id="ProtNLM"/>
    </source>
</evidence>
<sequence>MDKSHILWQQSSVTLKASLGESEVSAAVSSVSIDKGNQHFDLKLEPRPSGITAIALSADESYLAIEASYHLGIPLTFVVDLKDGTLISLVDRLKKSNVEQADITTTFAWSPEGNKLTFSCGKDASLWLCTYDIDQEKFSRVPTDRDFNGYISMACIMWSNDGQSVSYISEYPSDHMKMYRYNPVDRSVMRMKDLSRAELDKFQKFSPYILGSQQ</sequence>
<protein>
    <recommendedName>
        <fullName evidence="3">Dipeptidylpeptidase IV N-terminal domain-containing protein</fullName>
    </recommendedName>
</protein>
<comment type="caution">
    <text evidence="1">The sequence shown here is derived from an EMBL/GenBank/DDBJ whole genome shotgun (WGS) entry which is preliminary data.</text>
</comment>
<dbReference type="Gene3D" id="2.120.10.30">
    <property type="entry name" value="TolB, C-terminal domain"/>
    <property type="match status" value="1"/>
</dbReference>
<dbReference type="RefSeq" id="WP_244726289.1">
    <property type="nucleotide sequence ID" value="NZ_JALIRP010000006.1"/>
</dbReference>
<dbReference type="Proteomes" id="UP001139347">
    <property type="component" value="Unassembled WGS sequence"/>
</dbReference>
<evidence type="ECO:0000313" key="1">
    <source>
        <dbReference type="EMBL" id="MCJ8013174.1"/>
    </source>
</evidence>